<comment type="caution">
    <text evidence="1">The sequence shown here is derived from an EMBL/GenBank/DDBJ whole genome shotgun (WGS) entry which is preliminary data.</text>
</comment>
<protein>
    <submittedName>
        <fullName evidence="1">Uncharacterized protein</fullName>
    </submittedName>
</protein>
<organism evidence="1 2">
    <name type="scientific">Anabarilius grahami</name>
    <name type="common">Kanglang fish</name>
    <name type="synonym">Barilius grahami</name>
    <dbReference type="NCBI Taxonomy" id="495550"/>
    <lineage>
        <taxon>Eukaryota</taxon>
        <taxon>Metazoa</taxon>
        <taxon>Chordata</taxon>
        <taxon>Craniata</taxon>
        <taxon>Vertebrata</taxon>
        <taxon>Euteleostomi</taxon>
        <taxon>Actinopterygii</taxon>
        <taxon>Neopterygii</taxon>
        <taxon>Teleostei</taxon>
        <taxon>Ostariophysi</taxon>
        <taxon>Cypriniformes</taxon>
        <taxon>Xenocyprididae</taxon>
        <taxon>Xenocypridinae</taxon>
        <taxon>Xenocypridinae incertae sedis</taxon>
        <taxon>Anabarilius</taxon>
    </lineage>
</organism>
<sequence>MTETTKLVKQETTMAELETTTVKTKVETTMLELGAMAEQKAMGSQGTRAEQGQGVHKGWLSDNHLQAVITALFLAQGCEEGHYLPTRSRTALPISTLTDLQPAIGTDKHMAAAVKGAAPTLDQD</sequence>
<reference evidence="1 2" key="1">
    <citation type="submission" date="2018-10" db="EMBL/GenBank/DDBJ databases">
        <title>Genome assembly for a Yunnan-Guizhou Plateau 3E fish, Anabarilius grahami (Regan), and its evolutionary and genetic applications.</title>
        <authorList>
            <person name="Jiang W."/>
        </authorList>
    </citation>
    <scope>NUCLEOTIDE SEQUENCE [LARGE SCALE GENOMIC DNA]</scope>
    <source>
        <strain evidence="1">AG-KIZ</strain>
        <tissue evidence="1">Muscle</tissue>
    </source>
</reference>
<evidence type="ECO:0000313" key="1">
    <source>
        <dbReference type="EMBL" id="ROK23399.1"/>
    </source>
</evidence>
<dbReference type="EMBL" id="RJVU01057542">
    <property type="protein sequence ID" value="ROK23399.1"/>
    <property type="molecule type" value="Genomic_DNA"/>
</dbReference>
<proteinExistence type="predicted"/>
<keyword evidence="2" id="KW-1185">Reference proteome</keyword>
<dbReference type="Proteomes" id="UP000281406">
    <property type="component" value="Unassembled WGS sequence"/>
</dbReference>
<gene>
    <name evidence="1" type="ORF">DPX16_16443</name>
</gene>
<evidence type="ECO:0000313" key="2">
    <source>
        <dbReference type="Proteomes" id="UP000281406"/>
    </source>
</evidence>
<dbReference type="AlphaFoldDB" id="A0A3N0XY21"/>
<name>A0A3N0XY21_ANAGA</name>
<accession>A0A3N0XY21</accession>